<protein>
    <recommendedName>
        <fullName evidence="6">Transmembrane protein</fullName>
    </recommendedName>
</protein>
<feature type="transmembrane region" description="Helical" evidence="1">
    <location>
        <begin position="236"/>
        <end position="259"/>
    </location>
</feature>
<dbReference type="Proteomes" id="UP000663860">
    <property type="component" value="Unassembled WGS sequence"/>
</dbReference>
<feature type="chain" id="PRO_5036223885" description="Transmembrane protein" evidence="2">
    <location>
        <begin position="19"/>
        <end position="269"/>
    </location>
</feature>
<feature type="signal peptide" evidence="2">
    <location>
        <begin position="1"/>
        <end position="18"/>
    </location>
</feature>
<organism evidence="3 5">
    <name type="scientific">Adineta steineri</name>
    <dbReference type="NCBI Taxonomy" id="433720"/>
    <lineage>
        <taxon>Eukaryota</taxon>
        <taxon>Metazoa</taxon>
        <taxon>Spiralia</taxon>
        <taxon>Gnathifera</taxon>
        <taxon>Rotifera</taxon>
        <taxon>Eurotatoria</taxon>
        <taxon>Bdelloidea</taxon>
        <taxon>Adinetida</taxon>
        <taxon>Adinetidae</taxon>
        <taxon>Adineta</taxon>
    </lineage>
</organism>
<dbReference type="EMBL" id="CAJOBB010000161">
    <property type="protein sequence ID" value="CAF3590979.1"/>
    <property type="molecule type" value="Genomic_DNA"/>
</dbReference>
<dbReference type="AlphaFoldDB" id="A0A814B6Z9"/>
<reference evidence="3" key="1">
    <citation type="submission" date="2021-02" db="EMBL/GenBank/DDBJ databases">
        <authorList>
            <person name="Nowell W R."/>
        </authorList>
    </citation>
    <scope>NUCLEOTIDE SEQUENCE</scope>
</reference>
<name>A0A814B6Z9_9BILA</name>
<evidence type="ECO:0000313" key="3">
    <source>
        <dbReference type="EMBL" id="CAF0922770.1"/>
    </source>
</evidence>
<evidence type="ECO:0000313" key="4">
    <source>
        <dbReference type="EMBL" id="CAF3590979.1"/>
    </source>
</evidence>
<keyword evidence="2" id="KW-0732">Signal</keyword>
<keyword evidence="1" id="KW-0812">Transmembrane</keyword>
<accession>A0A814B6Z9</accession>
<dbReference type="Proteomes" id="UP000663868">
    <property type="component" value="Unassembled WGS sequence"/>
</dbReference>
<sequence length="269" mass="31862">MTMKYCYLFLFLIKFTNSEIFPFFIHADQIFIKCSNGNVELFNGTTTDSLPACVQTTHIERFNLFQLYIQCPDEHLHLEYNRSVTLNAQTSESSISSFQPHCFTDYRDEYMKQNQLIPYKTRYTSNNDTLTQIISFQCQYSIHSKSNEEFYLFFKLMNYGLCRYSIQFMYLNGKCNRFYQQIYKIQARIEHSICYYQLGLNPSEISLEFFDQLIYTNMSSNKLSFYSTKSVNHTNIIIITISITTISLILCLAISLVIYRYELFRSSTI</sequence>
<evidence type="ECO:0000256" key="2">
    <source>
        <dbReference type="SAM" id="SignalP"/>
    </source>
</evidence>
<comment type="caution">
    <text evidence="3">The sequence shown here is derived from an EMBL/GenBank/DDBJ whole genome shotgun (WGS) entry which is preliminary data.</text>
</comment>
<gene>
    <name evidence="3" type="ORF">IZO911_LOCUS13409</name>
    <name evidence="4" type="ORF">KXQ929_LOCUS4621</name>
</gene>
<evidence type="ECO:0000256" key="1">
    <source>
        <dbReference type="SAM" id="Phobius"/>
    </source>
</evidence>
<evidence type="ECO:0000313" key="5">
    <source>
        <dbReference type="Proteomes" id="UP000663860"/>
    </source>
</evidence>
<dbReference type="EMBL" id="CAJNOE010000107">
    <property type="protein sequence ID" value="CAF0922770.1"/>
    <property type="molecule type" value="Genomic_DNA"/>
</dbReference>
<keyword evidence="1" id="KW-1133">Transmembrane helix</keyword>
<evidence type="ECO:0008006" key="6">
    <source>
        <dbReference type="Google" id="ProtNLM"/>
    </source>
</evidence>
<keyword evidence="1" id="KW-0472">Membrane</keyword>
<proteinExistence type="predicted"/>